<dbReference type="GO" id="GO:0009368">
    <property type="term" value="C:endopeptidase Clp complex"/>
    <property type="evidence" value="ECO:0007669"/>
    <property type="project" value="TreeGrafter"/>
</dbReference>
<dbReference type="Gene3D" id="3.90.226.10">
    <property type="entry name" value="2-enoyl-CoA Hydratase, Chain A, domain 1"/>
    <property type="match status" value="1"/>
</dbReference>
<dbReference type="InterPro" id="IPR001907">
    <property type="entry name" value="ClpP"/>
</dbReference>
<dbReference type="GO" id="GO:0051117">
    <property type="term" value="F:ATPase binding"/>
    <property type="evidence" value="ECO:0007669"/>
    <property type="project" value="TreeGrafter"/>
</dbReference>
<dbReference type="AlphaFoldDB" id="A0A174FWE0"/>
<dbReference type="GO" id="GO:0006515">
    <property type="term" value="P:protein quality control for misfolded or incompletely synthesized proteins"/>
    <property type="evidence" value="ECO:0007669"/>
    <property type="project" value="TreeGrafter"/>
</dbReference>
<dbReference type="Pfam" id="PF10123">
    <property type="entry name" value="Mu-like_Pro"/>
    <property type="match status" value="1"/>
</dbReference>
<evidence type="ECO:0000256" key="4">
    <source>
        <dbReference type="ARBA" id="ARBA00022801"/>
    </source>
</evidence>
<evidence type="ECO:0000313" key="7">
    <source>
        <dbReference type="EMBL" id="CUO54041.1"/>
    </source>
</evidence>
<evidence type="ECO:0000256" key="6">
    <source>
        <dbReference type="RuleBase" id="RU003567"/>
    </source>
</evidence>
<name>A0A174FWE0_9BACE</name>
<dbReference type="GO" id="GO:0004252">
    <property type="term" value="F:serine-type endopeptidase activity"/>
    <property type="evidence" value="ECO:0007669"/>
    <property type="project" value="InterPro"/>
</dbReference>
<dbReference type="GO" id="GO:0004176">
    <property type="term" value="F:ATP-dependent peptidase activity"/>
    <property type="evidence" value="ECO:0007669"/>
    <property type="project" value="InterPro"/>
</dbReference>
<comment type="similarity">
    <text evidence="1 6">Belongs to the peptidase S14 family.</text>
</comment>
<dbReference type="Proteomes" id="UP000095606">
    <property type="component" value="Unassembled WGS sequence"/>
</dbReference>
<proteinExistence type="inferred from homology"/>
<reference evidence="7 8" key="1">
    <citation type="submission" date="2015-09" db="EMBL/GenBank/DDBJ databases">
        <authorList>
            <consortium name="Pathogen Informatics"/>
        </authorList>
    </citation>
    <scope>NUCLEOTIDE SEQUENCE [LARGE SCALE GENOMIC DNA]</scope>
    <source>
        <strain evidence="7 8">2789STDY5834846</strain>
    </source>
</reference>
<dbReference type="InterPro" id="IPR029045">
    <property type="entry name" value="ClpP/crotonase-like_dom_sf"/>
</dbReference>
<dbReference type="Pfam" id="PF00574">
    <property type="entry name" value="CLP_protease"/>
    <property type="match status" value="1"/>
</dbReference>
<evidence type="ECO:0000313" key="8">
    <source>
        <dbReference type="Proteomes" id="UP000095606"/>
    </source>
</evidence>
<organism evidence="7 8">
    <name type="scientific">Bacteroides faecis</name>
    <dbReference type="NCBI Taxonomy" id="674529"/>
    <lineage>
        <taxon>Bacteria</taxon>
        <taxon>Pseudomonadati</taxon>
        <taxon>Bacteroidota</taxon>
        <taxon>Bacteroidia</taxon>
        <taxon>Bacteroidales</taxon>
        <taxon>Bacteroidaceae</taxon>
        <taxon>Bacteroides</taxon>
    </lineage>
</organism>
<evidence type="ECO:0000256" key="3">
    <source>
        <dbReference type="ARBA" id="ARBA00022670"/>
    </source>
</evidence>
<dbReference type="InterPro" id="IPR012106">
    <property type="entry name" value="Phage_Mu_Gp1"/>
</dbReference>
<protein>
    <recommendedName>
        <fullName evidence="6">ATP-dependent Clp protease proteolytic subunit</fullName>
    </recommendedName>
</protein>
<dbReference type="PANTHER" id="PTHR10381">
    <property type="entry name" value="ATP-DEPENDENT CLP PROTEASE PROTEOLYTIC SUBUNIT"/>
    <property type="match status" value="1"/>
</dbReference>
<accession>A0A3E5GMP3</accession>
<dbReference type="RefSeq" id="WP_008768576.1">
    <property type="nucleotide sequence ID" value="NZ_CABMFH010000002.1"/>
</dbReference>
<dbReference type="PANTHER" id="PTHR10381:SF70">
    <property type="entry name" value="ATP-DEPENDENT CLP PROTEASE PROTEOLYTIC SUBUNIT"/>
    <property type="match status" value="1"/>
</dbReference>
<evidence type="ECO:0000256" key="2">
    <source>
        <dbReference type="ARBA" id="ARBA00022490"/>
    </source>
</evidence>
<keyword evidence="2" id="KW-0963">Cytoplasm</keyword>
<keyword evidence="5" id="KW-0720">Serine protease</keyword>
<evidence type="ECO:0000256" key="5">
    <source>
        <dbReference type="ARBA" id="ARBA00022825"/>
    </source>
</evidence>
<dbReference type="PRINTS" id="PR00127">
    <property type="entry name" value="CLPPROTEASEP"/>
</dbReference>
<gene>
    <name evidence="7" type="primary">clpP_1</name>
    <name evidence="7" type="ORF">ERS852461_00496</name>
</gene>
<evidence type="ECO:0000256" key="1">
    <source>
        <dbReference type="ARBA" id="ARBA00007039"/>
    </source>
</evidence>
<dbReference type="InterPro" id="IPR023562">
    <property type="entry name" value="ClpP/TepA"/>
</dbReference>
<dbReference type="SUPFAM" id="SSF52096">
    <property type="entry name" value="ClpP/crotonase"/>
    <property type="match status" value="1"/>
</dbReference>
<accession>A0A174FWE0</accession>
<sequence>MKVDELKYVVGEAQEAKPVYMRFYGKIDEESTRNFNDEFLWIQDYVKPSKIIISINSEGGSVLYGMGTFSIIQQCPIEVETIVEGLAASMASVLWAAGTRSYMRDYSILMIHNPFIRDEKSCNPDNEQIVNAFQKQIETIYHKRFGLTKAKVREIMDGKEGCDGTYFDAKSAVNAGILSAECVLKTSKQVCNKVKDQIEGVVEANALQKIMASINTELGNFKPLDDSSSIPNQNQIENSNSQKTMDKEQEFAFGSVCAQLGLEKTSEVSAVITRIDALKNAENKAAEIQASYNALKIQKEGLDAQLTNVQNELTTVKNELKSYKDAEEAKRKETIEQFVDNAIAEGKINSDAKTKWVEMAQNDFEMVQATLNSIPKRDKISAKIANDPANIENAENQMTEAEKKMAKAVEAVVGTDFQFKTLD</sequence>
<keyword evidence="3 7" id="KW-0645">Protease</keyword>
<dbReference type="EMBL" id="CZAE01000002">
    <property type="protein sequence ID" value="CUO54041.1"/>
    <property type="molecule type" value="Genomic_DNA"/>
</dbReference>
<keyword evidence="4 7" id="KW-0378">Hydrolase</keyword>